<reference evidence="2 3" key="1">
    <citation type="submission" date="2019-03" db="EMBL/GenBank/DDBJ databases">
        <title>First draft genome of Liparis tanakae, snailfish: a comprehensive survey of snailfish specific genes.</title>
        <authorList>
            <person name="Kim W."/>
            <person name="Song I."/>
            <person name="Jeong J.-H."/>
            <person name="Kim D."/>
            <person name="Kim S."/>
            <person name="Ryu S."/>
            <person name="Song J.Y."/>
            <person name="Lee S.K."/>
        </authorList>
    </citation>
    <scope>NUCLEOTIDE SEQUENCE [LARGE SCALE GENOMIC DNA]</scope>
    <source>
        <tissue evidence="2">Muscle</tissue>
    </source>
</reference>
<comment type="caution">
    <text evidence="2">The sequence shown here is derived from an EMBL/GenBank/DDBJ whole genome shotgun (WGS) entry which is preliminary data.</text>
</comment>
<evidence type="ECO:0000313" key="2">
    <source>
        <dbReference type="EMBL" id="TNN54958.1"/>
    </source>
</evidence>
<name>A0A4Z2GMV8_9TELE</name>
<feature type="compositionally biased region" description="Basic and acidic residues" evidence="1">
    <location>
        <begin position="50"/>
        <end position="60"/>
    </location>
</feature>
<gene>
    <name evidence="2" type="ORF">EYF80_034826</name>
</gene>
<organism evidence="2 3">
    <name type="scientific">Liparis tanakae</name>
    <name type="common">Tanaka's snailfish</name>
    <dbReference type="NCBI Taxonomy" id="230148"/>
    <lineage>
        <taxon>Eukaryota</taxon>
        <taxon>Metazoa</taxon>
        <taxon>Chordata</taxon>
        <taxon>Craniata</taxon>
        <taxon>Vertebrata</taxon>
        <taxon>Euteleostomi</taxon>
        <taxon>Actinopterygii</taxon>
        <taxon>Neopterygii</taxon>
        <taxon>Teleostei</taxon>
        <taxon>Neoteleostei</taxon>
        <taxon>Acanthomorphata</taxon>
        <taxon>Eupercaria</taxon>
        <taxon>Perciformes</taxon>
        <taxon>Cottioidei</taxon>
        <taxon>Cottales</taxon>
        <taxon>Liparidae</taxon>
        <taxon>Liparis</taxon>
    </lineage>
</organism>
<feature type="region of interest" description="Disordered" evidence="1">
    <location>
        <begin position="36"/>
        <end position="60"/>
    </location>
</feature>
<dbReference type="Proteomes" id="UP000314294">
    <property type="component" value="Unassembled WGS sequence"/>
</dbReference>
<protein>
    <submittedName>
        <fullName evidence="2">Uncharacterized protein</fullName>
    </submittedName>
</protein>
<accession>A0A4Z2GMV8</accession>
<sequence>MPFTPNKETPGSLGTGSCTRLLNKSLKTDVAAQMANRREAGGPGGAVLADRGHVLRRESN</sequence>
<evidence type="ECO:0000256" key="1">
    <source>
        <dbReference type="SAM" id="MobiDB-lite"/>
    </source>
</evidence>
<proteinExistence type="predicted"/>
<dbReference type="AlphaFoldDB" id="A0A4Z2GMV8"/>
<keyword evidence="3" id="KW-1185">Reference proteome</keyword>
<dbReference type="EMBL" id="SRLO01000470">
    <property type="protein sequence ID" value="TNN54958.1"/>
    <property type="molecule type" value="Genomic_DNA"/>
</dbReference>
<evidence type="ECO:0000313" key="3">
    <source>
        <dbReference type="Proteomes" id="UP000314294"/>
    </source>
</evidence>